<dbReference type="Proteomes" id="UP001457282">
    <property type="component" value="Unassembled WGS sequence"/>
</dbReference>
<gene>
    <name evidence="1" type="ORF">M0R45_012599</name>
</gene>
<protein>
    <submittedName>
        <fullName evidence="1">Uncharacterized protein</fullName>
    </submittedName>
</protein>
<reference evidence="1 2" key="1">
    <citation type="journal article" date="2023" name="G3 (Bethesda)">
        <title>A chromosome-length genome assembly and annotation of blackberry (Rubus argutus, cv. 'Hillquist').</title>
        <authorList>
            <person name="Bruna T."/>
            <person name="Aryal R."/>
            <person name="Dudchenko O."/>
            <person name="Sargent D.J."/>
            <person name="Mead D."/>
            <person name="Buti M."/>
            <person name="Cavallini A."/>
            <person name="Hytonen T."/>
            <person name="Andres J."/>
            <person name="Pham M."/>
            <person name="Weisz D."/>
            <person name="Mascagni F."/>
            <person name="Usai G."/>
            <person name="Natali L."/>
            <person name="Bassil N."/>
            <person name="Fernandez G.E."/>
            <person name="Lomsadze A."/>
            <person name="Armour M."/>
            <person name="Olukolu B."/>
            <person name="Poorten T."/>
            <person name="Britton C."/>
            <person name="Davik J."/>
            <person name="Ashrafi H."/>
            <person name="Aiden E.L."/>
            <person name="Borodovsky M."/>
            <person name="Worthington M."/>
        </authorList>
    </citation>
    <scope>NUCLEOTIDE SEQUENCE [LARGE SCALE GENOMIC DNA]</scope>
    <source>
        <strain evidence="1">PI 553951</strain>
    </source>
</reference>
<evidence type="ECO:0000313" key="2">
    <source>
        <dbReference type="Proteomes" id="UP001457282"/>
    </source>
</evidence>
<proteinExistence type="predicted"/>
<keyword evidence="2" id="KW-1185">Reference proteome</keyword>
<dbReference type="AlphaFoldDB" id="A0AAW1YD57"/>
<name>A0AAW1YD57_RUBAR</name>
<evidence type="ECO:0000313" key="1">
    <source>
        <dbReference type="EMBL" id="KAK9947165.1"/>
    </source>
</evidence>
<dbReference type="EMBL" id="JBEDUW010000002">
    <property type="protein sequence ID" value="KAK9947165.1"/>
    <property type="molecule type" value="Genomic_DNA"/>
</dbReference>
<accession>A0AAW1YD57</accession>
<comment type="caution">
    <text evidence="1">The sequence shown here is derived from an EMBL/GenBank/DDBJ whole genome shotgun (WGS) entry which is preliminary data.</text>
</comment>
<organism evidence="1 2">
    <name type="scientific">Rubus argutus</name>
    <name type="common">Southern blackberry</name>
    <dbReference type="NCBI Taxonomy" id="59490"/>
    <lineage>
        <taxon>Eukaryota</taxon>
        <taxon>Viridiplantae</taxon>
        <taxon>Streptophyta</taxon>
        <taxon>Embryophyta</taxon>
        <taxon>Tracheophyta</taxon>
        <taxon>Spermatophyta</taxon>
        <taxon>Magnoliopsida</taxon>
        <taxon>eudicotyledons</taxon>
        <taxon>Gunneridae</taxon>
        <taxon>Pentapetalae</taxon>
        <taxon>rosids</taxon>
        <taxon>fabids</taxon>
        <taxon>Rosales</taxon>
        <taxon>Rosaceae</taxon>
        <taxon>Rosoideae</taxon>
        <taxon>Rosoideae incertae sedis</taxon>
        <taxon>Rubus</taxon>
    </lineage>
</organism>
<sequence>MSGVEIEIREGTAIPPIFVSANPIGLRQQSALRLNWALVETANCIRHPNRPEAADQFDDKDPGELLQLVPAQPCTWSYSWPHCRRLDKLPCIALVFLCTGKSLLLQCTWRK</sequence>